<evidence type="ECO:0000256" key="2">
    <source>
        <dbReference type="SAM" id="SignalP"/>
    </source>
</evidence>
<feature type="region of interest" description="Disordered" evidence="1">
    <location>
        <begin position="66"/>
        <end position="101"/>
    </location>
</feature>
<sequence length="101" mass="10735">MDKKNALRKAICLLLVCGTMFIGAAMGWAADAVNVILKNNSSAAIEVELIDQYGGNFTATIEPGTSQNQTLKADSEMKVKDGNTRKVTAEDEGKEVTLAGE</sequence>
<feature type="compositionally biased region" description="Basic and acidic residues" evidence="1">
    <location>
        <begin position="73"/>
        <end position="95"/>
    </location>
</feature>
<comment type="caution">
    <text evidence="3">The sequence shown here is derived from an EMBL/GenBank/DDBJ whole genome shotgun (WGS) entry which is preliminary data.</text>
</comment>
<feature type="signal peptide" evidence="2">
    <location>
        <begin position="1"/>
        <end position="24"/>
    </location>
</feature>
<gene>
    <name evidence="3" type="ORF">VU00_10186</name>
    <name evidence="4" type="ORF">VU01_12225</name>
</gene>
<dbReference type="EMBL" id="MTKR01000018">
    <property type="protein sequence ID" value="RWX50812.1"/>
    <property type="molecule type" value="Genomic_DNA"/>
</dbReference>
<evidence type="ECO:0000313" key="5">
    <source>
        <dbReference type="Proteomes" id="UP000287615"/>
    </source>
</evidence>
<organism evidence="3 5">
    <name type="scientific">Candidatus Electrothrix marina</name>
    <dbReference type="NCBI Taxonomy" id="1859130"/>
    <lineage>
        <taxon>Bacteria</taxon>
        <taxon>Pseudomonadati</taxon>
        <taxon>Thermodesulfobacteriota</taxon>
        <taxon>Desulfobulbia</taxon>
        <taxon>Desulfobulbales</taxon>
        <taxon>Desulfobulbaceae</taxon>
        <taxon>Candidatus Electrothrix</taxon>
    </lineage>
</organism>
<dbReference type="Proteomes" id="UP000287615">
    <property type="component" value="Unassembled WGS sequence"/>
</dbReference>
<proteinExistence type="predicted"/>
<keyword evidence="2" id="KW-0732">Signal</keyword>
<keyword evidence="6" id="KW-1185">Reference proteome</keyword>
<evidence type="ECO:0000313" key="6">
    <source>
        <dbReference type="Proteomes" id="UP000288892"/>
    </source>
</evidence>
<reference evidence="5 6" key="1">
    <citation type="submission" date="2017-01" db="EMBL/GenBank/DDBJ databases">
        <title>The cable genome- insights into the physiology and evolution of filamentous bacteria capable of sulfide oxidation via long distance electron transfer.</title>
        <authorList>
            <person name="Schreiber L."/>
            <person name="Bjerg J.T."/>
            <person name="Boggild A."/>
            <person name="Van De Vossenberg J."/>
            <person name="Meysman F."/>
            <person name="Nielsen L.P."/>
            <person name="Schramm A."/>
            <person name="Kjeldsen K.U."/>
        </authorList>
    </citation>
    <scope>NUCLEOTIDE SEQUENCE [LARGE SCALE GENOMIC DNA]</scope>
    <source>
        <strain evidence="3">A3</strain>
        <strain evidence="4">A5</strain>
    </source>
</reference>
<feature type="chain" id="PRO_5038236143" evidence="2">
    <location>
        <begin position="25"/>
        <end position="101"/>
    </location>
</feature>
<accession>A0A3S3QXF5</accession>
<protein>
    <submittedName>
        <fullName evidence="3">Uncharacterized protein</fullName>
    </submittedName>
</protein>
<dbReference type="Proteomes" id="UP000288892">
    <property type="component" value="Unassembled WGS sequence"/>
</dbReference>
<evidence type="ECO:0000313" key="4">
    <source>
        <dbReference type="EMBL" id="RWX51050.1"/>
    </source>
</evidence>
<dbReference type="AlphaFoldDB" id="A0A3S3QXF5"/>
<evidence type="ECO:0000256" key="1">
    <source>
        <dbReference type="SAM" id="MobiDB-lite"/>
    </source>
</evidence>
<name>A0A3S3QXF5_9BACT</name>
<evidence type="ECO:0000313" key="3">
    <source>
        <dbReference type="EMBL" id="RWX50812.1"/>
    </source>
</evidence>
<dbReference type="EMBL" id="MTKS01000222">
    <property type="protein sequence ID" value="RWX51050.1"/>
    <property type="molecule type" value="Genomic_DNA"/>
</dbReference>